<dbReference type="InterPro" id="IPR036291">
    <property type="entry name" value="NAD(P)-bd_dom_sf"/>
</dbReference>
<keyword evidence="3" id="KW-1185">Reference proteome</keyword>
<comment type="caution">
    <text evidence="2">The sequence shown here is derived from an EMBL/GenBank/DDBJ whole genome shotgun (WGS) entry which is preliminary data.</text>
</comment>
<name>A0ABS7GK68_9BACT</name>
<dbReference type="Gene3D" id="3.90.25.10">
    <property type="entry name" value="UDP-galactose 4-epimerase, domain 1"/>
    <property type="match status" value="1"/>
</dbReference>
<organism evidence="2 3">
    <name type="scientific">Chitinophaga rhizophila</name>
    <dbReference type="NCBI Taxonomy" id="2866212"/>
    <lineage>
        <taxon>Bacteria</taxon>
        <taxon>Pseudomonadati</taxon>
        <taxon>Bacteroidota</taxon>
        <taxon>Chitinophagia</taxon>
        <taxon>Chitinophagales</taxon>
        <taxon>Chitinophagaceae</taxon>
        <taxon>Chitinophaga</taxon>
    </lineage>
</organism>
<protein>
    <submittedName>
        <fullName evidence="2">NmrA family NAD(P)-binding protein</fullName>
    </submittedName>
</protein>
<reference evidence="2 3" key="1">
    <citation type="submission" date="2021-08" db="EMBL/GenBank/DDBJ databases">
        <title>The genome sequence of Chitinophaga sp. B61.</title>
        <authorList>
            <person name="Zhang X."/>
        </authorList>
    </citation>
    <scope>NUCLEOTIDE SEQUENCE [LARGE SCALE GENOMIC DNA]</scope>
    <source>
        <strain evidence="2 3">B61</strain>
    </source>
</reference>
<sequence length="292" mass="30190">MNITIAGSLGNIGKHLTQHLVAAGHQVTVITSNTERIGAIEALGAKAAVGSVNDAGFLQEALTGADALFAMTPPNMGGSNIIRNTVAAGKAFATAIKETGVARVVMLSSIGADLATGNGPIAGLHHIEALYRELEGVSVTFLRAGYFYTNYYNDAALIKGMGIIGANYPSNVQIPLVHPEDIATAAAAALQQQPAGKDVRYIVSDLRTAGDIAKALGTAVGKPELPWVEFTDEQALDGMTQAGLPGEMAGLYVEMGEGMRSGKLQADFIAGGAQADGATKLETFAQEFAARF</sequence>
<evidence type="ECO:0000313" key="3">
    <source>
        <dbReference type="Proteomes" id="UP000812961"/>
    </source>
</evidence>
<dbReference type="Pfam" id="PF05368">
    <property type="entry name" value="NmrA"/>
    <property type="match status" value="1"/>
</dbReference>
<dbReference type="PANTHER" id="PTHR43162">
    <property type="match status" value="1"/>
</dbReference>
<feature type="domain" description="NmrA-like" evidence="1">
    <location>
        <begin position="2"/>
        <end position="223"/>
    </location>
</feature>
<dbReference type="EMBL" id="JAICCF010000005">
    <property type="protein sequence ID" value="MBW8687500.1"/>
    <property type="molecule type" value="Genomic_DNA"/>
</dbReference>
<evidence type="ECO:0000259" key="1">
    <source>
        <dbReference type="Pfam" id="PF05368"/>
    </source>
</evidence>
<dbReference type="InterPro" id="IPR008030">
    <property type="entry name" value="NmrA-like"/>
</dbReference>
<dbReference type="Gene3D" id="3.40.50.720">
    <property type="entry name" value="NAD(P)-binding Rossmann-like Domain"/>
    <property type="match status" value="1"/>
</dbReference>
<dbReference type="RefSeq" id="WP_220252832.1">
    <property type="nucleotide sequence ID" value="NZ_JAICCF010000005.1"/>
</dbReference>
<dbReference type="PANTHER" id="PTHR43162:SF1">
    <property type="entry name" value="PRESTALK A DIFFERENTIATION PROTEIN A"/>
    <property type="match status" value="1"/>
</dbReference>
<dbReference type="SUPFAM" id="SSF51735">
    <property type="entry name" value="NAD(P)-binding Rossmann-fold domains"/>
    <property type="match status" value="1"/>
</dbReference>
<proteinExistence type="predicted"/>
<dbReference type="InterPro" id="IPR051604">
    <property type="entry name" value="Ergot_Alk_Oxidoreductase"/>
</dbReference>
<gene>
    <name evidence="2" type="ORF">K1Y79_24400</name>
</gene>
<accession>A0ABS7GK68</accession>
<evidence type="ECO:0000313" key="2">
    <source>
        <dbReference type="EMBL" id="MBW8687500.1"/>
    </source>
</evidence>
<dbReference type="Proteomes" id="UP000812961">
    <property type="component" value="Unassembled WGS sequence"/>
</dbReference>